<comment type="caution">
    <text evidence="1">The sequence shown here is derived from an EMBL/GenBank/DDBJ whole genome shotgun (WGS) entry which is preliminary data.</text>
</comment>
<dbReference type="RefSeq" id="WP_311634918.1">
    <property type="nucleotide sequence ID" value="NZ_JAVRFF010000011.1"/>
</dbReference>
<sequence length="207" mass="22522">MARVAYNALSFLPARSMVQTARVDLGPTGLRITGTNGYAVGQDTAPVEEYRGPTEGLTVHVDRGVLAALDTGGRKDKRGFGRFELRPGDGLIFRPANNDIASAGQDVTEQADPRVWSLLDELFTRLEGRPPSLPELVAFDPALLAMFSKVKAPKVRTGDSNLERALDMAIFDSKEPILIKIGPTFRGVIVPIDRDVHEENVGPEGLW</sequence>
<gene>
    <name evidence="1" type="ORF">RM863_11585</name>
</gene>
<accession>A0ABU2UHT2</accession>
<proteinExistence type="predicted"/>
<protein>
    <submittedName>
        <fullName evidence="1">Uncharacterized protein</fullName>
    </submittedName>
</protein>
<dbReference type="Proteomes" id="UP001180489">
    <property type="component" value="Unassembled WGS sequence"/>
</dbReference>
<organism evidence="1 2">
    <name type="scientific">Streptomyces hintoniae</name>
    <dbReference type="NCBI Taxonomy" id="3075521"/>
    <lineage>
        <taxon>Bacteria</taxon>
        <taxon>Bacillati</taxon>
        <taxon>Actinomycetota</taxon>
        <taxon>Actinomycetes</taxon>
        <taxon>Kitasatosporales</taxon>
        <taxon>Streptomycetaceae</taxon>
        <taxon>Streptomyces</taxon>
    </lineage>
</organism>
<dbReference type="EMBL" id="JAVRFF010000011">
    <property type="protein sequence ID" value="MDT0472769.1"/>
    <property type="molecule type" value="Genomic_DNA"/>
</dbReference>
<evidence type="ECO:0000313" key="2">
    <source>
        <dbReference type="Proteomes" id="UP001180489"/>
    </source>
</evidence>
<evidence type="ECO:0000313" key="1">
    <source>
        <dbReference type="EMBL" id="MDT0472769.1"/>
    </source>
</evidence>
<keyword evidence="2" id="KW-1185">Reference proteome</keyword>
<reference evidence="1" key="1">
    <citation type="submission" date="2024-05" db="EMBL/GenBank/DDBJ databases">
        <title>30 novel species of actinomycetes from the DSMZ collection.</title>
        <authorList>
            <person name="Nouioui I."/>
        </authorList>
    </citation>
    <scope>NUCLEOTIDE SEQUENCE</scope>
    <source>
        <strain evidence="1">DSM 41014</strain>
    </source>
</reference>
<name>A0ABU2UHT2_9ACTN</name>